<dbReference type="AlphaFoldDB" id="A0A804MF28"/>
<protein>
    <recommendedName>
        <fullName evidence="7">Bifunctional inhibitor/plant lipid transfer protein/seed storage helical domain-containing protein</fullName>
    </recommendedName>
</protein>
<evidence type="ECO:0000256" key="3">
    <source>
        <dbReference type="ARBA" id="ARBA00023157"/>
    </source>
</evidence>
<name>A0A804MF28_MAIZE</name>
<dbReference type="InParanoid" id="A0A804MF28"/>
<keyword evidence="6" id="KW-0812">Transmembrane</keyword>
<feature type="compositionally biased region" description="Pro residues" evidence="5">
    <location>
        <begin position="197"/>
        <end position="208"/>
    </location>
</feature>
<feature type="domain" description="Bifunctional inhibitor/plant lipid transfer protein/seed storage helical" evidence="7">
    <location>
        <begin position="109"/>
        <end position="186"/>
    </location>
</feature>
<keyword evidence="2" id="KW-0732">Signal</keyword>
<evidence type="ECO:0000256" key="5">
    <source>
        <dbReference type="SAM" id="MobiDB-lite"/>
    </source>
</evidence>
<dbReference type="EnsemblPlants" id="Zm00001eb080620_T001">
    <property type="protein sequence ID" value="Zm00001eb080620_P001"/>
    <property type="gene ID" value="Zm00001eb080620"/>
</dbReference>
<evidence type="ECO:0000256" key="4">
    <source>
        <dbReference type="ARBA" id="ARBA00023180"/>
    </source>
</evidence>
<keyword evidence="3" id="KW-1015">Disulfide bond</keyword>
<evidence type="ECO:0000256" key="6">
    <source>
        <dbReference type="SAM" id="Phobius"/>
    </source>
</evidence>
<feature type="region of interest" description="Disordered" evidence="5">
    <location>
        <begin position="47"/>
        <end position="66"/>
    </location>
</feature>
<dbReference type="InterPro" id="IPR036312">
    <property type="entry name" value="Bifun_inhib/LTP/seed_sf"/>
</dbReference>
<keyword evidence="9" id="KW-1185">Reference proteome</keyword>
<reference evidence="8" key="2">
    <citation type="submission" date="2019-07" db="EMBL/GenBank/DDBJ databases">
        <authorList>
            <person name="Seetharam A."/>
            <person name="Woodhouse M."/>
            <person name="Cannon E."/>
        </authorList>
    </citation>
    <scope>NUCLEOTIDE SEQUENCE [LARGE SCALE GENOMIC DNA]</scope>
    <source>
        <strain evidence="8">cv. B73</strain>
    </source>
</reference>
<proteinExistence type="inferred from homology"/>
<dbReference type="Pfam" id="PF14368">
    <property type="entry name" value="LTP_2"/>
    <property type="match status" value="1"/>
</dbReference>
<feature type="region of interest" description="Disordered" evidence="5">
    <location>
        <begin position="197"/>
        <end position="253"/>
    </location>
</feature>
<comment type="similarity">
    <text evidence="1">Belongs to the plant LTP family.</text>
</comment>
<feature type="compositionally biased region" description="Low complexity" evidence="5">
    <location>
        <begin position="209"/>
        <end position="229"/>
    </location>
</feature>
<evidence type="ECO:0000313" key="8">
    <source>
        <dbReference type="EnsemblPlants" id="Zm00001eb080620_P001"/>
    </source>
</evidence>
<dbReference type="Gene3D" id="1.10.110.10">
    <property type="entry name" value="Plant lipid-transfer and hydrophobic proteins"/>
    <property type="match status" value="1"/>
</dbReference>
<dbReference type="Proteomes" id="UP000007305">
    <property type="component" value="Chromosome 2"/>
</dbReference>
<keyword evidence="4" id="KW-0325">Glycoprotein</keyword>
<dbReference type="InterPro" id="IPR016140">
    <property type="entry name" value="Bifunc_inhib/LTP/seed_store"/>
</dbReference>
<dbReference type="InterPro" id="IPR043325">
    <property type="entry name" value="LTSS"/>
</dbReference>
<sequence>MQGVTQICQAAASPPCMRCEVPVPGSQLRNTHHYRASPLLRCYKSTATNRQKSKSRKQLSPVSMQSRKDQLAREAMASAPAFYVALLLLLASVAAVHAVPPQAGTSSTCSTDLLRLLPCLPFIEGTATVPADTCCANLGSMVHDEPQCLCQALSNPSTAPVAVNMTRVMAMPRLCRLDLPPATGACAVAGLLPHGPSPPLPPPPPPPAAAVTPHASANSSAPATLTTPATPTPTTPRMIPSPSVSSQTPPRYSRGSKMIAHGFSVTLGFVALVSVLAF</sequence>
<organism evidence="8 9">
    <name type="scientific">Zea mays</name>
    <name type="common">Maize</name>
    <dbReference type="NCBI Taxonomy" id="4577"/>
    <lineage>
        <taxon>Eukaryota</taxon>
        <taxon>Viridiplantae</taxon>
        <taxon>Streptophyta</taxon>
        <taxon>Embryophyta</taxon>
        <taxon>Tracheophyta</taxon>
        <taxon>Spermatophyta</taxon>
        <taxon>Magnoliopsida</taxon>
        <taxon>Liliopsida</taxon>
        <taxon>Poales</taxon>
        <taxon>Poaceae</taxon>
        <taxon>PACMAD clade</taxon>
        <taxon>Panicoideae</taxon>
        <taxon>Andropogonodae</taxon>
        <taxon>Andropogoneae</taxon>
        <taxon>Tripsacinae</taxon>
        <taxon>Zea</taxon>
    </lineage>
</organism>
<dbReference type="Gramene" id="Zm00001eb080620_T001">
    <property type="protein sequence ID" value="Zm00001eb080620_P001"/>
    <property type="gene ID" value="Zm00001eb080620"/>
</dbReference>
<evidence type="ECO:0000313" key="9">
    <source>
        <dbReference type="Proteomes" id="UP000007305"/>
    </source>
</evidence>
<reference evidence="9" key="1">
    <citation type="submission" date="2015-12" db="EMBL/GenBank/DDBJ databases">
        <title>Update maize B73 reference genome by single molecule sequencing technologies.</title>
        <authorList>
            <consortium name="Maize Genome Sequencing Project"/>
            <person name="Ware D."/>
        </authorList>
    </citation>
    <scope>NUCLEOTIDE SEQUENCE [LARGE SCALE GENOMIC DNA]</scope>
    <source>
        <strain evidence="9">cv. B73</strain>
    </source>
</reference>
<feature type="transmembrane region" description="Helical" evidence="6">
    <location>
        <begin position="258"/>
        <end position="277"/>
    </location>
</feature>
<evidence type="ECO:0000256" key="2">
    <source>
        <dbReference type="ARBA" id="ARBA00022729"/>
    </source>
</evidence>
<dbReference type="FunCoup" id="A0A804MF28">
    <property type="interactions" value="81"/>
</dbReference>
<dbReference type="SMART" id="SM00499">
    <property type="entry name" value="AAI"/>
    <property type="match status" value="1"/>
</dbReference>
<keyword evidence="6" id="KW-1133">Transmembrane helix</keyword>
<dbReference type="CDD" id="cd00010">
    <property type="entry name" value="AAI_LTSS"/>
    <property type="match status" value="1"/>
</dbReference>
<dbReference type="SUPFAM" id="SSF47699">
    <property type="entry name" value="Bifunctional inhibitor/lipid-transfer protein/seed storage 2S albumin"/>
    <property type="match status" value="1"/>
</dbReference>
<feature type="transmembrane region" description="Helical" evidence="6">
    <location>
        <begin position="75"/>
        <end position="99"/>
    </location>
</feature>
<keyword evidence="6" id="KW-0472">Membrane</keyword>
<dbReference type="PANTHER" id="PTHR33044">
    <property type="entry name" value="BIFUNCTIONAL INHIBITOR/LIPID-TRANSFER PROTEIN/SEED STORAGE 2S ALBUMIN SUPERFAMILY PROTEIN-RELATED"/>
    <property type="match status" value="1"/>
</dbReference>
<reference evidence="8" key="3">
    <citation type="submission" date="2021-05" db="UniProtKB">
        <authorList>
            <consortium name="EnsemblPlants"/>
        </authorList>
    </citation>
    <scope>IDENTIFICATION</scope>
    <source>
        <strain evidence="8">cv. B73</strain>
    </source>
</reference>
<accession>A0A804MF28</accession>
<evidence type="ECO:0000259" key="7">
    <source>
        <dbReference type="SMART" id="SM00499"/>
    </source>
</evidence>
<evidence type="ECO:0000256" key="1">
    <source>
        <dbReference type="ARBA" id="ARBA00009748"/>
    </source>
</evidence>